<feature type="chain" id="PRO_5011957519" evidence="10">
    <location>
        <begin position="18"/>
        <end position="511"/>
    </location>
</feature>
<evidence type="ECO:0000256" key="5">
    <source>
        <dbReference type="ARBA" id="ARBA00023065"/>
    </source>
</evidence>
<keyword evidence="5" id="KW-0406">Ion transport</keyword>
<evidence type="ECO:0000313" key="13">
    <source>
        <dbReference type="Proteomes" id="UP000184335"/>
    </source>
</evidence>
<dbReference type="SUPFAM" id="SSF56925">
    <property type="entry name" value="OMPA-like"/>
    <property type="match status" value="1"/>
</dbReference>
<gene>
    <name evidence="12" type="ORF">SAMN05443429_101144</name>
</gene>
<keyword evidence="10" id="KW-0732">Signal</keyword>
<dbReference type="InterPro" id="IPR036737">
    <property type="entry name" value="OmpA-like_sf"/>
</dbReference>
<feature type="domain" description="OmpA-like" evidence="11">
    <location>
        <begin position="390"/>
        <end position="511"/>
    </location>
</feature>
<dbReference type="InterPro" id="IPR006690">
    <property type="entry name" value="OMPA-like_CS"/>
</dbReference>
<evidence type="ECO:0000256" key="10">
    <source>
        <dbReference type="SAM" id="SignalP"/>
    </source>
</evidence>
<evidence type="ECO:0000256" key="8">
    <source>
        <dbReference type="ARBA" id="ARBA00023237"/>
    </source>
</evidence>
<dbReference type="SUPFAM" id="SSF103647">
    <property type="entry name" value="TSP type-3 repeat"/>
    <property type="match status" value="1"/>
</dbReference>
<dbReference type="Proteomes" id="UP000184335">
    <property type="component" value="Unassembled WGS sequence"/>
</dbReference>
<dbReference type="InterPro" id="IPR006665">
    <property type="entry name" value="OmpA-like"/>
</dbReference>
<keyword evidence="8" id="KW-0998">Cell outer membrane</keyword>
<dbReference type="PRINTS" id="PR01021">
    <property type="entry name" value="OMPADOMAIN"/>
</dbReference>
<keyword evidence="2" id="KW-0813">Transport</keyword>
<evidence type="ECO:0000256" key="2">
    <source>
        <dbReference type="ARBA" id="ARBA00022448"/>
    </source>
</evidence>
<dbReference type="CDD" id="cd07185">
    <property type="entry name" value="OmpA_C-like"/>
    <property type="match status" value="1"/>
</dbReference>
<keyword evidence="6" id="KW-0626">Porin</keyword>
<dbReference type="Gene3D" id="3.30.1330.60">
    <property type="entry name" value="OmpA-like domain"/>
    <property type="match status" value="1"/>
</dbReference>
<dbReference type="STRING" id="1118202.SAMN05443429_101144"/>
<dbReference type="AlphaFoldDB" id="A0A1M6A4Q4"/>
<comment type="subcellular location">
    <subcellularLocation>
        <location evidence="1">Cell outer membrane</location>
        <topology evidence="1">Multi-pass membrane protein</topology>
    </subcellularLocation>
</comment>
<keyword evidence="13" id="KW-1185">Reference proteome</keyword>
<dbReference type="RefSeq" id="WP_073177392.1">
    <property type="nucleotide sequence ID" value="NZ_FQYI01000001.1"/>
</dbReference>
<evidence type="ECO:0000256" key="6">
    <source>
        <dbReference type="ARBA" id="ARBA00023114"/>
    </source>
</evidence>
<evidence type="ECO:0000256" key="1">
    <source>
        <dbReference type="ARBA" id="ARBA00004571"/>
    </source>
</evidence>
<dbReference type="PROSITE" id="PS01068">
    <property type="entry name" value="OMPA_1"/>
    <property type="match status" value="1"/>
</dbReference>
<evidence type="ECO:0000259" key="11">
    <source>
        <dbReference type="PROSITE" id="PS51123"/>
    </source>
</evidence>
<keyword evidence="7 9" id="KW-0472">Membrane</keyword>
<dbReference type="PANTHER" id="PTHR30329:SF21">
    <property type="entry name" value="LIPOPROTEIN YIAD-RELATED"/>
    <property type="match status" value="1"/>
</dbReference>
<name>A0A1M6A4Q4_9FLAO</name>
<dbReference type="SUPFAM" id="SSF103088">
    <property type="entry name" value="OmpA-like"/>
    <property type="match status" value="1"/>
</dbReference>
<dbReference type="InterPro" id="IPR028974">
    <property type="entry name" value="TSP_type-3_rpt"/>
</dbReference>
<evidence type="ECO:0000256" key="7">
    <source>
        <dbReference type="ARBA" id="ARBA00023136"/>
    </source>
</evidence>
<proteinExistence type="predicted"/>
<dbReference type="GO" id="GO:0005509">
    <property type="term" value="F:calcium ion binding"/>
    <property type="evidence" value="ECO:0007669"/>
    <property type="project" value="InterPro"/>
</dbReference>
<feature type="signal peptide" evidence="10">
    <location>
        <begin position="1"/>
        <end position="17"/>
    </location>
</feature>
<dbReference type="InterPro" id="IPR006664">
    <property type="entry name" value="OMP_bac"/>
</dbReference>
<dbReference type="GO" id="GO:0015288">
    <property type="term" value="F:porin activity"/>
    <property type="evidence" value="ECO:0007669"/>
    <property type="project" value="UniProtKB-KW"/>
</dbReference>
<dbReference type="InterPro" id="IPR050330">
    <property type="entry name" value="Bact_OuterMem_StrucFunc"/>
</dbReference>
<dbReference type="EMBL" id="FQYI01000001">
    <property type="protein sequence ID" value="SHI31420.1"/>
    <property type="molecule type" value="Genomic_DNA"/>
</dbReference>
<dbReference type="PANTHER" id="PTHR30329">
    <property type="entry name" value="STATOR ELEMENT OF FLAGELLAR MOTOR COMPLEX"/>
    <property type="match status" value="1"/>
</dbReference>
<evidence type="ECO:0000256" key="3">
    <source>
        <dbReference type="ARBA" id="ARBA00022452"/>
    </source>
</evidence>
<keyword evidence="4" id="KW-0812">Transmembrane</keyword>
<dbReference type="GO" id="GO:0009279">
    <property type="term" value="C:cell outer membrane"/>
    <property type="evidence" value="ECO:0007669"/>
    <property type="project" value="UniProtKB-SubCell"/>
</dbReference>
<evidence type="ECO:0000313" key="12">
    <source>
        <dbReference type="EMBL" id="SHI31420.1"/>
    </source>
</evidence>
<sequence>MRITFLLLTLPVAAAYAQSATETNDRRIYDGYPNTFSSEVPYVEKFRRDSKLFRDWTVTIGGGGAFMHSADLHSFYDDKIEWGYSAFVNLEKHLSHTFGLALQYQHGETNQKGQADWNSWAAAVQKHNGRTPKYEDWGVGTASTKFDQVSLLGDINFSSLMRRVDSRNNYRWALHGYAGIGIQHYETLLTDNSTRWNNPLEIDQKMDQASFFSQFGLGLNYNVNKLIDLELRGMYYITGDDEFDGGGWESSSAPKDNRYSAPREVNYPYNFIKKNNSDNFFTVSLGLSFKLGKHDQHLKWAAPLKEIDQRLALIAVEQQPLEVCKKGDGDNDGVCDDWDRQLDTPAGARVDGAGVALDMDLDGVIDLYDKCPTVPGPLENNGCPTTTADIMHEINRSLDGIEFELNSDIIRPSSYAKLDQAASLLLSGGEVSGYKVIGATDSRGKAAYNLNLSQRRANAVVQYLVQKGVPRDILQAEGRGMSDLKYPECVPATKCPEWKNEANRRVFFERK</sequence>
<reference evidence="12 13" key="1">
    <citation type="submission" date="2016-11" db="EMBL/GenBank/DDBJ databases">
        <authorList>
            <person name="Jaros S."/>
            <person name="Januszkiewicz K."/>
            <person name="Wedrychowicz H."/>
        </authorList>
    </citation>
    <scope>NUCLEOTIDE SEQUENCE [LARGE SCALE GENOMIC DNA]</scope>
    <source>
        <strain evidence="12 13">DSM 25479</strain>
    </source>
</reference>
<dbReference type="GO" id="GO:0006811">
    <property type="term" value="P:monoatomic ion transport"/>
    <property type="evidence" value="ECO:0007669"/>
    <property type="project" value="UniProtKB-KW"/>
</dbReference>
<evidence type="ECO:0000256" key="4">
    <source>
        <dbReference type="ARBA" id="ARBA00022692"/>
    </source>
</evidence>
<dbReference type="PROSITE" id="PS51123">
    <property type="entry name" value="OMPA_2"/>
    <property type="match status" value="1"/>
</dbReference>
<keyword evidence="3" id="KW-1134">Transmembrane beta strand</keyword>
<dbReference type="InterPro" id="IPR011250">
    <property type="entry name" value="OMP/PagP_B-barrel"/>
</dbReference>
<accession>A0A1M6A4Q4</accession>
<dbReference type="OrthoDB" id="1522982at2"/>
<evidence type="ECO:0000256" key="9">
    <source>
        <dbReference type="PROSITE-ProRule" id="PRU00473"/>
    </source>
</evidence>
<dbReference type="Pfam" id="PF00691">
    <property type="entry name" value="OmpA"/>
    <property type="match status" value="1"/>
</dbReference>
<organism evidence="12 13">
    <name type="scientific">Cruoricaptor ignavus</name>
    <dbReference type="NCBI Taxonomy" id="1118202"/>
    <lineage>
        <taxon>Bacteria</taxon>
        <taxon>Pseudomonadati</taxon>
        <taxon>Bacteroidota</taxon>
        <taxon>Flavobacteriia</taxon>
        <taxon>Flavobacteriales</taxon>
        <taxon>Weeksellaceae</taxon>
        <taxon>Cruoricaptor</taxon>
    </lineage>
</organism>
<protein>
    <submittedName>
        <fullName evidence="12">OmpA-OmpF porin, OOP family</fullName>
    </submittedName>
</protein>
<dbReference type="GO" id="GO:0046930">
    <property type="term" value="C:pore complex"/>
    <property type="evidence" value="ECO:0007669"/>
    <property type="project" value="UniProtKB-KW"/>
</dbReference>